<sequence length="95" mass="10866">MLVAIQFKKGSYIRHIKEGLWSIFGVNRINPFSEKDSKAQIDPDDLSSETFLSLIIKYVFVSNDKCTQAIAVWTQAVLETIFDEDYVSPKIDADY</sequence>
<dbReference type="Proteomes" id="UP000789901">
    <property type="component" value="Unassembled WGS sequence"/>
</dbReference>
<evidence type="ECO:0000313" key="1">
    <source>
        <dbReference type="EMBL" id="CAG8814929.1"/>
    </source>
</evidence>
<gene>
    <name evidence="1" type="ORF">GMARGA_LOCUS26163</name>
</gene>
<proteinExistence type="predicted"/>
<keyword evidence="2" id="KW-1185">Reference proteome</keyword>
<feature type="non-terminal residue" evidence="1">
    <location>
        <position position="95"/>
    </location>
</feature>
<reference evidence="1 2" key="1">
    <citation type="submission" date="2021-06" db="EMBL/GenBank/DDBJ databases">
        <authorList>
            <person name="Kallberg Y."/>
            <person name="Tangrot J."/>
            <person name="Rosling A."/>
        </authorList>
    </citation>
    <scope>NUCLEOTIDE SEQUENCE [LARGE SCALE GENOMIC DNA]</scope>
    <source>
        <strain evidence="1 2">120-4 pot B 10/14</strain>
    </source>
</reference>
<name>A0ABN7W3G1_GIGMA</name>
<organism evidence="1 2">
    <name type="scientific">Gigaspora margarita</name>
    <dbReference type="NCBI Taxonomy" id="4874"/>
    <lineage>
        <taxon>Eukaryota</taxon>
        <taxon>Fungi</taxon>
        <taxon>Fungi incertae sedis</taxon>
        <taxon>Mucoromycota</taxon>
        <taxon>Glomeromycotina</taxon>
        <taxon>Glomeromycetes</taxon>
        <taxon>Diversisporales</taxon>
        <taxon>Gigasporaceae</taxon>
        <taxon>Gigaspora</taxon>
    </lineage>
</organism>
<protein>
    <submittedName>
        <fullName evidence="1">15928_t:CDS:1</fullName>
    </submittedName>
</protein>
<evidence type="ECO:0000313" key="2">
    <source>
        <dbReference type="Proteomes" id="UP000789901"/>
    </source>
</evidence>
<accession>A0ABN7W3G1</accession>
<comment type="caution">
    <text evidence="1">The sequence shown here is derived from an EMBL/GenBank/DDBJ whole genome shotgun (WGS) entry which is preliminary data.</text>
</comment>
<dbReference type="EMBL" id="CAJVQB010030013">
    <property type="protein sequence ID" value="CAG8814929.1"/>
    <property type="molecule type" value="Genomic_DNA"/>
</dbReference>